<dbReference type="PATRIC" id="fig|516051.4.peg.3001"/>
<name>A0A0D5YW42_9FLAO</name>
<evidence type="ECO:0008006" key="3">
    <source>
        <dbReference type="Google" id="ProtNLM"/>
    </source>
</evidence>
<dbReference type="EMBL" id="CP011071">
    <property type="protein sequence ID" value="AKA36475.1"/>
    <property type="molecule type" value="Genomic_DNA"/>
</dbReference>
<dbReference type="STRING" id="516051.VC82_2930"/>
<evidence type="ECO:0000313" key="2">
    <source>
        <dbReference type="Proteomes" id="UP000032726"/>
    </source>
</evidence>
<gene>
    <name evidence="1" type="ORF">VC82_2930</name>
</gene>
<protein>
    <recommendedName>
        <fullName evidence="3">DUF559 domain-containing protein</fullName>
    </recommendedName>
</protein>
<reference evidence="1 2" key="1">
    <citation type="submission" date="2015-03" db="EMBL/GenBank/DDBJ databases">
        <title>Complete genome sequence of Muricauda lutaonensis CC-HSB-11T, isolated from a coastal hot spring.</title>
        <authorList>
            <person name="Kim K.M."/>
        </authorList>
    </citation>
    <scope>NUCLEOTIDE SEQUENCE [LARGE SCALE GENOMIC DNA]</scope>
    <source>
        <strain evidence="1 2">CC-HSB-11</strain>
    </source>
</reference>
<dbReference type="HOGENOM" id="CLU_1946241_0_0_10"/>
<dbReference type="AlphaFoldDB" id="A0A0D5YW42"/>
<sequence length="148" mass="16916">MTCRDCNKNIGYLAHKESMDSLGVELCSRHTRLIKKVILNHGTSLEAVQLFYALKEAGANPMLEWWDGKKSVDIAISRVKLNIEIDTEYKMITHEQAIKDLEEAMHSFKNGFTTIKIPHVVVKYYLQDTVKNILGIIEGLKENIKVIK</sequence>
<dbReference type="Proteomes" id="UP000032726">
    <property type="component" value="Chromosome"/>
</dbReference>
<keyword evidence="2" id="KW-1185">Reference proteome</keyword>
<accession>A0A0D5YW42</accession>
<dbReference type="OrthoDB" id="894178at2"/>
<dbReference type="KEGG" id="mlt:VC82_2930"/>
<evidence type="ECO:0000313" key="1">
    <source>
        <dbReference type="EMBL" id="AKA36475.1"/>
    </source>
</evidence>
<organism evidence="1 2">
    <name type="scientific">Flagellimonas lutaonensis</name>
    <dbReference type="NCBI Taxonomy" id="516051"/>
    <lineage>
        <taxon>Bacteria</taxon>
        <taxon>Pseudomonadati</taxon>
        <taxon>Bacteroidota</taxon>
        <taxon>Flavobacteriia</taxon>
        <taxon>Flavobacteriales</taxon>
        <taxon>Flavobacteriaceae</taxon>
        <taxon>Flagellimonas</taxon>
    </lineage>
</organism>
<proteinExistence type="predicted"/>
<dbReference type="RefSeq" id="WP_045803002.1">
    <property type="nucleotide sequence ID" value="NZ_CP011071.1"/>
</dbReference>